<proteinExistence type="predicted"/>
<feature type="transmembrane region" description="Helical" evidence="1">
    <location>
        <begin position="20"/>
        <end position="38"/>
    </location>
</feature>
<organism evidence="2 3">
    <name type="scientific">Liquidambar formosana</name>
    <name type="common">Formosan gum</name>
    <dbReference type="NCBI Taxonomy" id="63359"/>
    <lineage>
        <taxon>Eukaryota</taxon>
        <taxon>Viridiplantae</taxon>
        <taxon>Streptophyta</taxon>
        <taxon>Embryophyta</taxon>
        <taxon>Tracheophyta</taxon>
        <taxon>Spermatophyta</taxon>
        <taxon>Magnoliopsida</taxon>
        <taxon>eudicotyledons</taxon>
        <taxon>Gunneridae</taxon>
        <taxon>Pentapetalae</taxon>
        <taxon>Saxifragales</taxon>
        <taxon>Altingiaceae</taxon>
        <taxon>Liquidambar</taxon>
    </lineage>
</organism>
<keyword evidence="1" id="KW-0812">Transmembrane</keyword>
<keyword evidence="1" id="KW-1133">Transmembrane helix</keyword>
<dbReference type="Proteomes" id="UP001415857">
    <property type="component" value="Unassembled WGS sequence"/>
</dbReference>
<evidence type="ECO:0000313" key="3">
    <source>
        <dbReference type="Proteomes" id="UP001415857"/>
    </source>
</evidence>
<dbReference type="EMBL" id="JBBPBK010000004">
    <property type="protein sequence ID" value="KAK9287113.1"/>
    <property type="molecule type" value="Genomic_DNA"/>
</dbReference>
<accession>A0AAP0RZU9</accession>
<comment type="caution">
    <text evidence="2">The sequence shown here is derived from an EMBL/GenBank/DDBJ whole genome shotgun (WGS) entry which is preliminary data.</text>
</comment>
<keyword evidence="1" id="KW-0472">Membrane</keyword>
<evidence type="ECO:0000313" key="2">
    <source>
        <dbReference type="EMBL" id="KAK9287113.1"/>
    </source>
</evidence>
<reference evidence="2 3" key="1">
    <citation type="journal article" date="2024" name="Plant J.">
        <title>Genome sequences and population genomics reveal climatic adaptation and genomic divergence between two closely related sweetgum species.</title>
        <authorList>
            <person name="Xu W.Q."/>
            <person name="Ren C.Q."/>
            <person name="Zhang X.Y."/>
            <person name="Comes H.P."/>
            <person name="Liu X.H."/>
            <person name="Li Y.G."/>
            <person name="Kettle C.J."/>
            <person name="Jalonen R."/>
            <person name="Gaisberger H."/>
            <person name="Ma Y.Z."/>
            <person name="Qiu Y.X."/>
        </authorList>
    </citation>
    <scope>NUCLEOTIDE SEQUENCE [LARGE SCALE GENOMIC DNA]</scope>
    <source>
        <strain evidence="2">Hangzhou</strain>
    </source>
</reference>
<gene>
    <name evidence="2" type="ORF">L1049_015524</name>
</gene>
<name>A0AAP0RZU9_LIQFO</name>
<dbReference type="AlphaFoldDB" id="A0AAP0RZU9"/>
<keyword evidence="3" id="KW-1185">Reference proteome</keyword>
<sequence>MAMMQWCGALARRVMMTEAIGHGIIIIILITVGIVGGADPMRTRGQENEEREEIQRIVRQREAEEGEEDRAHQGQG</sequence>
<protein>
    <submittedName>
        <fullName evidence="2">Uncharacterized protein</fullName>
    </submittedName>
</protein>
<evidence type="ECO:0000256" key="1">
    <source>
        <dbReference type="SAM" id="Phobius"/>
    </source>
</evidence>